<reference evidence="10" key="1">
    <citation type="submission" date="2016-11" db="UniProtKB">
        <authorList>
            <consortium name="WormBaseParasite"/>
        </authorList>
    </citation>
    <scope>IDENTIFICATION</scope>
</reference>
<feature type="domain" description="WSC" evidence="8">
    <location>
        <begin position="28"/>
        <end position="139"/>
    </location>
</feature>
<dbReference type="Proteomes" id="UP000095280">
    <property type="component" value="Unplaced"/>
</dbReference>
<evidence type="ECO:0000313" key="10">
    <source>
        <dbReference type="WBParaSite" id="maker-uti_cns_0048702-snap-gene-0.5-mRNA-1"/>
    </source>
</evidence>
<evidence type="ECO:0000256" key="5">
    <source>
        <dbReference type="ARBA" id="ARBA00023136"/>
    </source>
</evidence>
<evidence type="ECO:0000256" key="7">
    <source>
        <dbReference type="SAM" id="SignalP"/>
    </source>
</evidence>
<dbReference type="InterPro" id="IPR002889">
    <property type="entry name" value="WSC_carb-bd"/>
</dbReference>
<dbReference type="InterPro" id="IPR051836">
    <property type="entry name" value="Kremen_rcpt"/>
</dbReference>
<evidence type="ECO:0000256" key="3">
    <source>
        <dbReference type="ARBA" id="ARBA00022729"/>
    </source>
</evidence>
<dbReference type="PROSITE" id="PS51212">
    <property type="entry name" value="WSC"/>
    <property type="match status" value="1"/>
</dbReference>
<organism evidence="9 10">
    <name type="scientific">Macrostomum lignano</name>
    <dbReference type="NCBI Taxonomy" id="282301"/>
    <lineage>
        <taxon>Eukaryota</taxon>
        <taxon>Metazoa</taxon>
        <taxon>Spiralia</taxon>
        <taxon>Lophotrochozoa</taxon>
        <taxon>Platyhelminthes</taxon>
        <taxon>Rhabditophora</taxon>
        <taxon>Macrostomorpha</taxon>
        <taxon>Macrostomida</taxon>
        <taxon>Macrostomidae</taxon>
        <taxon>Macrostomum</taxon>
    </lineage>
</organism>
<evidence type="ECO:0000256" key="6">
    <source>
        <dbReference type="ARBA" id="ARBA00023180"/>
    </source>
</evidence>
<dbReference type="Pfam" id="PF00024">
    <property type="entry name" value="PAN_1"/>
    <property type="match status" value="1"/>
</dbReference>
<accession>A0A1I8JKN1</accession>
<keyword evidence="3 7" id="KW-0732">Signal</keyword>
<keyword evidence="6" id="KW-0325">Glycoprotein</keyword>
<keyword evidence="2" id="KW-0812">Transmembrane</keyword>
<protein>
    <submittedName>
        <fullName evidence="10">WSC domain-containing protein</fullName>
    </submittedName>
</protein>
<comment type="subcellular location">
    <subcellularLocation>
        <location evidence="1">Membrane</location>
        <topology evidence="1">Single-pass membrane protein</topology>
    </subcellularLocation>
</comment>
<dbReference type="SUPFAM" id="SSF57414">
    <property type="entry name" value="Hairpin loop containing domain-like"/>
    <property type="match status" value="1"/>
</dbReference>
<keyword evidence="9" id="KW-1185">Reference proteome</keyword>
<dbReference type="AlphaFoldDB" id="A0A1I8JKN1"/>
<evidence type="ECO:0000256" key="4">
    <source>
        <dbReference type="ARBA" id="ARBA00022989"/>
    </source>
</evidence>
<keyword evidence="5" id="KW-0472">Membrane</keyword>
<dbReference type="Pfam" id="PF01822">
    <property type="entry name" value="WSC"/>
    <property type="match status" value="1"/>
</dbReference>
<feature type="signal peptide" evidence="7">
    <location>
        <begin position="1"/>
        <end position="23"/>
    </location>
</feature>
<dbReference type="PANTHER" id="PTHR24269:SF16">
    <property type="entry name" value="PROTEIN SLG1"/>
    <property type="match status" value="1"/>
</dbReference>
<dbReference type="Gene3D" id="3.50.4.10">
    <property type="entry name" value="Hepatocyte Growth Factor"/>
    <property type="match status" value="1"/>
</dbReference>
<evidence type="ECO:0000256" key="2">
    <source>
        <dbReference type="ARBA" id="ARBA00022692"/>
    </source>
</evidence>
<proteinExistence type="predicted"/>
<dbReference type="GO" id="GO:0005886">
    <property type="term" value="C:plasma membrane"/>
    <property type="evidence" value="ECO:0007669"/>
    <property type="project" value="TreeGrafter"/>
</dbReference>
<dbReference type="InterPro" id="IPR003609">
    <property type="entry name" value="Pan_app"/>
</dbReference>
<evidence type="ECO:0000256" key="1">
    <source>
        <dbReference type="ARBA" id="ARBA00004167"/>
    </source>
</evidence>
<feature type="chain" id="PRO_5009321873" evidence="7">
    <location>
        <begin position="24"/>
        <end position="219"/>
    </location>
</feature>
<evidence type="ECO:0000259" key="8">
    <source>
        <dbReference type="PROSITE" id="PS51212"/>
    </source>
</evidence>
<dbReference type="PANTHER" id="PTHR24269">
    <property type="entry name" value="KREMEN PROTEIN"/>
    <property type="match status" value="1"/>
</dbReference>
<dbReference type="WBParaSite" id="maker-uti_cns_0048702-snap-gene-0.5-mRNA-1">
    <property type="protein sequence ID" value="maker-uti_cns_0048702-snap-gene-0.5-mRNA-1"/>
    <property type="gene ID" value="maker-uti_cns_0048702-snap-gene-0.5"/>
</dbReference>
<name>A0A1I8JKN1_9PLAT</name>
<dbReference type="SMART" id="SM00321">
    <property type="entry name" value="WSC"/>
    <property type="match status" value="1"/>
</dbReference>
<evidence type="ECO:0000313" key="9">
    <source>
        <dbReference type="Proteomes" id="UP000095280"/>
    </source>
</evidence>
<sequence>MLSRLSVLANVLAVALLAGESLCQRKATPVYVGCFVDKLPPDRDMLGLVGVAQLGIYSVLHPSQGIVSRHDMTVDLCSEICIYGGFQYAAVQNSNECMCDSSYGSWGSAPEAECSNPCSGNHGQVCGSSCGLRSTRVPSRVHRFRKFAASAAPKLVTTAEFAGSLGWDVKTQSRIDCAATCSRTASCSSYRFNSSSGLCRLSNFATAFDKETGDVWIIG</sequence>
<keyword evidence="4" id="KW-1133">Transmembrane helix</keyword>